<dbReference type="EC" id="3.1.3.25" evidence="8"/>
<feature type="binding site" evidence="7">
    <location>
        <position position="234"/>
    </location>
    <ligand>
        <name>Mg(2+)</name>
        <dbReference type="ChEBI" id="CHEBI:18420"/>
        <label>1</label>
        <note>catalytic</note>
    </ligand>
</feature>
<evidence type="ECO:0000256" key="7">
    <source>
        <dbReference type="PIRSR" id="PIRSR600760-2"/>
    </source>
</evidence>
<evidence type="ECO:0000256" key="2">
    <source>
        <dbReference type="ARBA" id="ARBA00001946"/>
    </source>
</evidence>
<dbReference type="AlphaFoldDB" id="A0A8H3YCF2"/>
<dbReference type="PROSITE" id="PS00630">
    <property type="entry name" value="IMP_2"/>
    <property type="match status" value="1"/>
</dbReference>
<dbReference type="Pfam" id="PF00459">
    <property type="entry name" value="Inositol_P"/>
    <property type="match status" value="1"/>
</dbReference>
<keyword evidence="6 7" id="KW-0460">Magnesium</keyword>
<dbReference type="Gene3D" id="3.40.190.80">
    <property type="match status" value="1"/>
</dbReference>
<dbReference type="PROSITE" id="PS00629">
    <property type="entry name" value="IMP_1"/>
    <property type="match status" value="1"/>
</dbReference>
<dbReference type="OrthoDB" id="10254945at2759"/>
<feature type="binding site" evidence="7">
    <location>
        <position position="96"/>
    </location>
    <ligand>
        <name>Mg(2+)</name>
        <dbReference type="ChEBI" id="CHEBI:18420"/>
        <label>1</label>
        <note>catalytic</note>
    </ligand>
</feature>
<name>A0A8H3YCF2_9TREE</name>
<dbReference type="InterPro" id="IPR020583">
    <property type="entry name" value="Inositol_monoP_metal-BS"/>
</dbReference>
<comment type="catalytic activity">
    <reaction evidence="1 8">
        <text>a myo-inositol phosphate + H2O = myo-inositol + phosphate</text>
        <dbReference type="Rhea" id="RHEA:24056"/>
        <dbReference type="ChEBI" id="CHEBI:15377"/>
        <dbReference type="ChEBI" id="CHEBI:17268"/>
        <dbReference type="ChEBI" id="CHEBI:43474"/>
        <dbReference type="ChEBI" id="CHEBI:84139"/>
        <dbReference type="EC" id="3.1.3.25"/>
    </reaction>
</comment>
<keyword evidence="10" id="KW-1185">Reference proteome</keyword>
<dbReference type="GO" id="GO:0046854">
    <property type="term" value="P:phosphatidylinositol phosphate biosynthetic process"/>
    <property type="evidence" value="ECO:0007669"/>
    <property type="project" value="InterPro"/>
</dbReference>
<evidence type="ECO:0000256" key="8">
    <source>
        <dbReference type="RuleBase" id="RU364068"/>
    </source>
</evidence>
<evidence type="ECO:0000256" key="3">
    <source>
        <dbReference type="ARBA" id="ARBA00009759"/>
    </source>
</evidence>
<keyword evidence="5 8" id="KW-0378">Hydrolase</keyword>
<dbReference type="CDD" id="cd01639">
    <property type="entry name" value="IMPase"/>
    <property type="match status" value="1"/>
</dbReference>
<dbReference type="GO" id="GO:0046872">
    <property type="term" value="F:metal ion binding"/>
    <property type="evidence" value="ECO:0007669"/>
    <property type="project" value="UniProtKB-KW"/>
</dbReference>
<protein>
    <recommendedName>
        <fullName evidence="8">Inositol-1-monophosphatase</fullName>
        <ecNumber evidence="8">3.1.3.25</ecNumber>
    </recommendedName>
</protein>
<dbReference type="Gene3D" id="3.30.540.10">
    <property type="entry name" value="Fructose-1,6-Bisphosphatase, subunit A, domain 1"/>
    <property type="match status" value="1"/>
</dbReference>
<dbReference type="InterPro" id="IPR000760">
    <property type="entry name" value="Inositol_monophosphatase-like"/>
</dbReference>
<dbReference type="PANTHER" id="PTHR20854">
    <property type="entry name" value="INOSITOL MONOPHOSPHATASE"/>
    <property type="match status" value="1"/>
</dbReference>
<dbReference type="PANTHER" id="PTHR20854:SF4">
    <property type="entry name" value="INOSITOL-1-MONOPHOSPHATASE-RELATED"/>
    <property type="match status" value="1"/>
</dbReference>
<feature type="binding site" evidence="7">
    <location>
        <position position="93"/>
    </location>
    <ligand>
        <name>Mg(2+)</name>
        <dbReference type="ChEBI" id="CHEBI:18420"/>
        <label>2</label>
    </ligand>
</feature>
<accession>A0A8H3YCF2</accession>
<comment type="similarity">
    <text evidence="3 8">Belongs to the inositol monophosphatase superfamily.</text>
</comment>
<feature type="binding site" evidence="7">
    <location>
        <position position="73"/>
    </location>
    <ligand>
        <name>Mg(2+)</name>
        <dbReference type="ChEBI" id="CHEBI:18420"/>
        <label>1</label>
        <note>catalytic</note>
    </ligand>
</feature>
<dbReference type="GO" id="GO:0008934">
    <property type="term" value="F:inositol monophosphate 1-phosphatase activity"/>
    <property type="evidence" value="ECO:0007669"/>
    <property type="project" value="InterPro"/>
</dbReference>
<reference evidence="9" key="1">
    <citation type="submission" date="2020-07" db="EMBL/GenBank/DDBJ databases">
        <title>Draft Genome Sequence of a Deep-Sea Yeast, Naganishia (Cryptococcus) liquefaciens strain N6.</title>
        <authorList>
            <person name="Han Y.W."/>
            <person name="Kajitani R."/>
            <person name="Morimoto H."/>
            <person name="Parhat M."/>
            <person name="Tsubouchi H."/>
            <person name="Bakenova O."/>
            <person name="Ogata M."/>
            <person name="Argunhan B."/>
            <person name="Aoki R."/>
            <person name="Kajiwara S."/>
            <person name="Itoh T."/>
            <person name="Iwasaki H."/>
        </authorList>
    </citation>
    <scope>NUCLEOTIDE SEQUENCE</scope>
    <source>
        <strain evidence="9">N6</strain>
    </source>
</reference>
<evidence type="ECO:0000256" key="1">
    <source>
        <dbReference type="ARBA" id="ARBA00001033"/>
    </source>
</evidence>
<dbReference type="UniPathway" id="UPA00823">
    <property type="reaction ID" value="UER00788"/>
</dbReference>
<evidence type="ECO:0000313" key="10">
    <source>
        <dbReference type="Proteomes" id="UP000620104"/>
    </source>
</evidence>
<evidence type="ECO:0000313" key="9">
    <source>
        <dbReference type="EMBL" id="GHJ84128.1"/>
    </source>
</evidence>
<dbReference type="InterPro" id="IPR020550">
    <property type="entry name" value="Inositol_monophosphatase_CS"/>
</dbReference>
<feature type="binding site" evidence="7">
    <location>
        <position position="95"/>
    </location>
    <ligand>
        <name>Mg(2+)</name>
        <dbReference type="ChEBI" id="CHEBI:18420"/>
        <label>1</label>
        <note>catalytic</note>
    </ligand>
</feature>
<proteinExistence type="inferred from homology"/>
<comment type="cofactor">
    <cofactor evidence="2 7 8">
        <name>Mg(2+)</name>
        <dbReference type="ChEBI" id="CHEBI:18420"/>
    </cofactor>
</comment>
<dbReference type="FunFam" id="3.30.540.10:FF:000013">
    <property type="entry name" value="Inositol-1-monophosphatase"/>
    <property type="match status" value="1"/>
</dbReference>
<sequence>MAEYQQYLEFAIDLAKKAGEMIKDGQAKRFSDDSSLDTKANAIDLVTEVDQAVEAFISKTISEKYPSHKFIGEETYAAEGKMDLTDEFTWIVDPIDGTTNFVHSFPMVGCSIGLAHKKVPVVGVIMMPFMNQLFSARKDGGAFLNEKTPLPLTGRPQPLDSLQECVVSMEWGSDRTKATIDPKLASVARLTGDAAMNGAMVHGIRSTGASTAALVSVAAGGIDLYWDAGPYAWDVCAGIVIVQEAGGFFTGSAEDFEKGDTPIGDIMMNRRYCCIRAIAPSEGESCLEKQKRIIGDLYKIVTPWTNDTMKK</sequence>
<dbReference type="GO" id="GO:0007165">
    <property type="term" value="P:signal transduction"/>
    <property type="evidence" value="ECO:0007669"/>
    <property type="project" value="TreeGrafter"/>
</dbReference>
<dbReference type="SUPFAM" id="SSF56655">
    <property type="entry name" value="Carbohydrate phosphatase"/>
    <property type="match status" value="1"/>
</dbReference>
<evidence type="ECO:0000256" key="4">
    <source>
        <dbReference type="ARBA" id="ARBA00022723"/>
    </source>
</evidence>
<gene>
    <name evidence="9" type="ORF">NliqN6_0530</name>
</gene>
<evidence type="ECO:0000256" key="6">
    <source>
        <dbReference type="ARBA" id="ARBA00022842"/>
    </source>
</evidence>
<organism evidence="9 10">
    <name type="scientific">Naganishia liquefaciens</name>
    <dbReference type="NCBI Taxonomy" id="104408"/>
    <lineage>
        <taxon>Eukaryota</taxon>
        <taxon>Fungi</taxon>
        <taxon>Dikarya</taxon>
        <taxon>Basidiomycota</taxon>
        <taxon>Agaricomycotina</taxon>
        <taxon>Tremellomycetes</taxon>
        <taxon>Filobasidiales</taxon>
        <taxon>Filobasidiaceae</taxon>
        <taxon>Naganishia</taxon>
    </lineage>
</organism>
<comment type="caution">
    <text evidence="9">The sequence shown here is derived from an EMBL/GenBank/DDBJ whole genome shotgun (WGS) entry which is preliminary data.</text>
</comment>
<dbReference type="Proteomes" id="UP000620104">
    <property type="component" value="Unassembled WGS sequence"/>
</dbReference>
<keyword evidence="4 7" id="KW-0479">Metal-binding</keyword>
<evidence type="ECO:0000256" key="5">
    <source>
        <dbReference type="ARBA" id="ARBA00022801"/>
    </source>
</evidence>
<dbReference type="GO" id="GO:0006021">
    <property type="term" value="P:inositol biosynthetic process"/>
    <property type="evidence" value="ECO:0007669"/>
    <property type="project" value="UniProtKB-UniPathway"/>
</dbReference>
<comment type="pathway">
    <text evidence="8">Polyol metabolism; myo-inositol biosynthesis; myo-inositol from D-glucose 6-phosphate: step 2/2.</text>
</comment>
<dbReference type="PRINTS" id="PR00377">
    <property type="entry name" value="IMPHPHTASES"/>
</dbReference>
<dbReference type="EMBL" id="BLZA01000007">
    <property type="protein sequence ID" value="GHJ84128.1"/>
    <property type="molecule type" value="Genomic_DNA"/>
</dbReference>
<dbReference type="InterPro" id="IPR033942">
    <property type="entry name" value="IMPase"/>
</dbReference>